<dbReference type="Pfam" id="PF01888">
    <property type="entry name" value="CbiD"/>
    <property type="match status" value="1"/>
</dbReference>
<accession>A0A7W8M6C2</accession>
<comment type="similarity">
    <text evidence="5">Belongs to the CbiD family.</text>
</comment>
<organism evidence="6 7">
    <name type="scientific">Catenibacillus scindens</name>
    <dbReference type="NCBI Taxonomy" id="673271"/>
    <lineage>
        <taxon>Bacteria</taxon>
        <taxon>Bacillati</taxon>
        <taxon>Bacillota</taxon>
        <taxon>Clostridia</taxon>
        <taxon>Lachnospirales</taxon>
        <taxon>Lachnospiraceae</taxon>
        <taxon>Catenibacillus</taxon>
    </lineage>
</organism>
<dbReference type="SUPFAM" id="SSF111342">
    <property type="entry name" value="CbiD-like"/>
    <property type="match status" value="1"/>
</dbReference>
<comment type="pathway">
    <text evidence="5">Cofactor biosynthesis; adenosylcobalamin biosynthesis; cob(II)yrinate a,c-diamide from sirohydrochlorin (anaerobic route): step 6/10.</text>
</comment>
<dbReference type="NCBIfam" id="TIGR00312">
    <property type="entry name" value="cbiD"/>
    <property type="match status" value="1"/>
</dbReference>
<dbReference type="Proteomes" id="UP000543642">
    <property type="component" value="Unassembled WGS sequence"/>
</dbReference>
<evidence type="ECO:0000256" key="4">
    <source>
        <dbReference type="ARBA" id="ARBA00022691"/>
    </source>
</evidence>
<evidence type="ECO:0000313" key="7">
    <source>
        <dbReference type="Proteomes" id="UP000543642"/>
    </source>
</evidence>
<protein>
    <recommendedName>
        <fullName evidence="5">Cobalt-precorrin-5B C(1)-methyltransferase</fullName>
        <ecNumber evidence="5">2.1.1.195</ecNumber>
    </recommendedName>
    <alternativeName>
        <fullName evidence="5">Cobalt-precorrin-6A synthase</fullName>
    </alternativeName>
</protein>
<sequence>MEKKLREGITTGSCAAGAALASVLWQTKGSCPKAVKITTPSGRELELKIDLLKDGWCGVVKDSGDDPDVTDGCVVAAKVEITPGTEVLEQDHESSISFKAGEGVGTVTLPGLKLPPGEPAINPVPRQMIAGAIRPYLNGRDACVTVSIPGGEELAKKTFNSRVGVEGGLSVLGTTGIVRPMSEEAMKDSLALEMKVKVSQGNRRLVFVPGAGGEKAAKALWGRDLCCVLVSNYIGFMLDEALNLGVEGIVVAGFAGKLVKLAADIMNTHSHVADGRRETLCTFAALTGAPTALIKKIYDSLTVQGAMDVIKEAGYSHIWQDIARTGAKKCMMRLQNQIPVAVVLLDGSGQILGKSQNVEDIL</sequence>
<dbReference type="InterPro" id="IPR002748">
    <property type="entry name" value="CbiD"/>
</dbReference>
<evidence type="ECO:0000313" key="6">
    <source>
        <dbReference type="EMBL" id="MBB5265945.1"/>
    </source>
</evidence>
<evidence type="ECO:0000256" key="5">
    <source>
        <dbReference type="HAMAP-Rule" id="MF_00787"/>
    </source>
</evidence>
<dbReference type="EC" id="2.1.1.195" evidence="5"/>
<keyword evidence="3 5" id="KW-0808">Transferase</keyword>
<dbReference type="GO" id="GO:0032259">
    <property type="term" value="P:methylation"/>
    <property type="evidence" value="ECO:0007669"/>
    <property type="project" value="UniProtKB-KW"/>
</dbReference>
<gene>
    <name evidence="5" type="primary">cbiD</name>
    <name evidence="6" type="ORF">HNP82_003096</name>
</gene>
<evidence type="ECO:0000256" key="1">
    <source>
        <dbReference type="ARBA" id="ARBA00022573"/>
    </source>
</evidence>
<keyword evidence="2 5" id="KW-0489">Methyltransferase</keyword>
<evidence type="ECO:0000256" key="2">
    <source>
        <dbReference type="ARBA" id="ARBA00022603"/>
    </source>
</evidence>
<dbReference type="UniPathway" id="UPA00148">
    <property type="reaction ID" value="UER00227"/>
</dbReference>
<dbReference type="EMBL" id="JACHFW010000016">
    <property type="protein sequence ID" value="MBB5265945.1"/>
    <property type="molecule type" value="Genomic_DNA"/>
</dbReference>
<dbReference type="PANTHER" id="PTHR35863:SF1">
    <property type="entry name" value="COBALT-PRECORRIN-5B C(1)-METHYLTRANSFERASE"/>
    <property type="match status" value="1"/>
</dbReference>
<dbReference type="PANTHER" id="PTHR35863">
    <property type="entry name" value="COBALT-PRECORRIN-5B C(1)-METHYLTRANSFERASE"/>
    <property type="match status" value="1"/>
</dbReference>
<dbReference type="PIRSF" id="PIRSF026782">
    <property type="entry name" value="CbiD"/>
    <property type="match status" value="1"/>
</dbReference>
<dbReference type="Gene3D" id="3.30.2110.10">
    <property type="entry name" value="CbiD-like"/>
    <property type="match status" value="1"/>
</dbReference>
<dbReference type="GO" id="GO:0008168">
    <property type="term" value="F:methyltransferase activity"/>
    <property type="evidence" value="ECO:0007669"/>
    <property type="project" value="UniProtKB-UniRule"/>
</dbReference>
<keyword evidence="4 5" id="KW-0949">S-adenosyl-L-methionine</keyword>
<dbReference type="AlphaFoldDB" id="A0A7W8M6C2"/>
<dbReference type="InterPro" id="IPR036074">
    <property type="entry name" value="CbiD_sf"/>
</dbReference>
<dbReference type="HAMAP" id="MF_00787">
    <property type="entry name" value="CbiD"/>
    <property type="match status" value="1"/>
</dbReference>
<dbReference type="RefSeq" id="WP_183776145.1">
    <property type="nucleotide sequence ID" value="NZ_JACHFW010000016.1"/>
</dbReference>
<evidence type="ECO:0000256" key="3">
    <source>
        <dbReference type="ARBA" id="ARBA00022679"/>
    </source>
</evidence>
<comment type="catalytic activity">
    <reaction evidence="5">
        <text>Co-precorrin-5B + S-adenosyl-L-methionine = Co-precorrin-6A + S-adenosyl-L-homocysteine</text>
        <dbReference type="Rhea" id="RHEA:26285"/>
        <dbReference type="ChEBI" id="CHEBI:57856"/>
        <dbReference type="ChEBI" id="CHEBI:59789"/>
        <dbReference type="ChEBI" id="CHEBI:60063"/>
        <dbReference type="ChEBI" id="CHEBI:60064"/>
        <dbReference type="EC" id="2.1.1.195"/>
    </reaction>
</comment>
<proteinExistence type="inferred from homology"/>
<dbReference type="GO" id="GO:0019251">
    <property type="term" value="P:anaerobic cobalamin biosynthetic process"/>
    <property type="evidence" value="ECO:0007669"/>
    <property type="project" value="UniProtKB-UniRule"/>
</dbReference>
<comment type="function">
    <text evidence="5">Catalyzes the methylation of C-1 in cobalt-precorrin-5B to form cobalt-precorrin-6A.</text>
</comment>
<keyword evidence="7" id="KW-1185">Reference proteome</keyword>
<name>A0A7W8M6C2_9FIRM</name>
<reference evidence="6 7" key="1">
    <citation type="submission" date="2020-08" db="EMBL/GenBank/DDBJ databases">
        <title>Genomic Encyclopedia of Type Strains, Phase IV (KMG-IV): sequencing the most valuable type-strain genomes for metagenomic binning, comparative biology and taxonomic classification.</title>
        <authorList>
            <person name="Goeker M."/>
        </authorList>
    </citation>
    <scope>NUCLEOTIDE SEQUENCE [LARGE SCALE GENOMIC DNA]</scope>
    <source>
        <strain evidence="6 7">DSM 106146</strain>
    </source>
</reference>
<comment type="caution">
    <text evidence="6">The sequence shown here is derived from an EMBL/GenBank/DDBJ whole genome shotgun (WGS) entry which is preliminary data.</text>
</comment>
<keyword evidence="1 5" id="KW-0169">Cobalamin biosynthesis</keyword>